<gene>
    <name evidence="3" type="ORF">Aple_091150</name>
</gene>
<dbReference type="AlphaFoldDB" id="A0A5M3XZ76"/>
<evidence type="ECO:0000313" key="4">
    <source>
        <dbReference type="Proteomes" id="UP000377595"/>
    </source>
</evidence>
<organism evidence="3 4">
    <name type="scientific">Acrocarpospora pleiomorpha</name>
    <dbReference type="NCBI Taxonomy" id="90975"/>
    <lineage>
        <taxon>Bacteria</taxon>
        <taxon>Bacillati</taxon>
        <taxon>Actinomycetota</taxon>
        <taxon>Actinomycetes</taxon>
        <taxon>Streptosporangiales</taxon>
        <taxon>Streptosporangiaceae</taxon>
        <taxon>Acrocarpospora</taxon>
    </lineage>
</organism>
<keyword evidence="2" id="KW-1133">Transmembrane helix</keyword>
<sequence>MSLNGWVPLLLASAGNAPILYVCYRLYVVNAADRAANRPSDNHEKSFIYKSGPKSQIEARSRPSGSVSPGLATELAAMMADVKKELTSNRNELKAGLALGNQFAAGSYLNGEIARRRRAIRDAIKTLPKGKKKRKKLRRRLLEQLAAIQFASPHEVAEALARFAHKLQRKWKLRVPKYVFSSLPSALAIG</sequence>
<evidence type="ECO:0000313" key="3">
    <source>
        <dbReference type="EMBL" id="GES26216.1"/>
    </source>
</evidence>
<comment type="caution">
    <text evidence="3">The sequence shown here is derived from an EMBL/GenBank/DDBJ whole genome shotgun (WGS) entry which is preliminary data.</text>
</comment>
<evidence type="ECO:0000256" key="1">
    <source>
        <dbReference type="SAM" id="MobiDB-lite"/>
    </source>
</evidence>
<evidence type="ECO:0000256" key="2">
    <source>
        <dbReference type="SAM" id="Phobius"/>
    </source>
</evidence>
<protein>
    <submittedName>
        <fullName evidence="3">Uncharacterized protein</fullName>
    </submittedName>
</protein>
<feature type="region of interest" description="Disordered" evidence="1">
    <location>
        <begin position="37"/>
        <end position="68"/>
    </location>
</feature>
<dbReference type="EMBL" id="BLAF01000081">
    <property type="protein sequence ID" value="GES26216.1"/>
    <property type="molecule type" value="Genomic_DNA"/>
</dbReference>
<dbReference type="Proteomes" id="UP000377595">
    <property type="component" value="Unassembled WGS sequence"/>
</dbReference>
<feature type="transmembrane region" description="Helical" evidence="2">
    <location>
        <begin position="6"/>
        <end position="28"/>
    </location>
</feature>
<name>A0A5M3XZ76_9ACTN</name>
<accession>A0A5M3XZ76</accession>
<keyword evidence="2" id="KW-0812">Transmembrane</keyword>
<dbReference type="RefSeq" id="WP_155350949.1">
    <property type="nucleotide sequence ID" value="NZ_BAAAHM010000059.1"/>
</dbReference>
<keyword evidence="4" id="KW-1185">Reference proteome</keyword>
<reference evidence="3 4" key="1">
    <citation type="submission" date="2019-10" db="EMBL/GenBank/DDBJ databases">
        <title>Whole genome shotgun sequence of Acrocarpospora pleiomorpha NBRC 16267.</title>
        <authorList>
            <person name="Ichikawa N."/>
            <person name="Kimura A."/>
            <person name="Kitahashi Y."/>
            <person name="Komaki H."/>
            <person name="Oguchi A."/>
        </authorList>
    </citation>
    <scope>NUCLEOTIDE SEQUENCE [LARGE SCALE GENOMIC DNA]</scope>
    <source>
        <strain evidence="3 4">NBRC 16267</strain>
    </source>
</reference>
<proteinExistence type="predicted"/>
<keyword evidence="2" id="KW-0472">Membrane</keyword>